<evidence type="ECO:0000313" key="3">
    <source>
        <dbReference type="Proteomes" id="UP000249645"/>
    </source>
</evidence>
<dbReference type="EMBL" id="QFOI01000001">
    <property type="protein sequence ID" value="PZP52694.1"/>
    <property type="molecule type" value="Genomic_DNA"/>
</dbReference>
<dbReference type="PANTHER" id="PTHR30327">
    <property type="entry name" value="UNCHARACTERIZED PROTEIN YQGE"/>
    <property type="match status" value="1"/>
</dbReference>
<dbReference type="AlphaFoldDB" id="A0A2W5FEI5"/>
<reference evidence="2 3" key="1">
    <citation type="submission" date="2017-11" db="EMBL/GenBank/DDBJ databases">
        <title>Infants hospitalized years apart are colonized by the same room-sourced microbial strains.</title>
        <authorList>
            <person name="Brooks B."/>
            <person name="Olm M.R."/>
            <person name="Firek B.A."/>
            <person name="Baker R."/>
            <person name="Thomas B.C."/>
            <person name="Morowitz M.J."/>
            <person name="Banfield J.F."/>
        </authorList>
    </citation>
    <scope>NUCLEOTIDE SEQUENCE [LARGE SCALE GENOMIC DNA]</scope>
    <source>
        <strain evidence="2">S2_009_000_R2_76</strain>
    </source>
</reference>
<proteinExistence type="inferred from homology"/>
<organism evidence="2 3">
    <name type="scientific">Pseudopedobacter saltans</name>
    <dbReference type="NCBI Taxonomy" id="151895"/>
    <lineage>
        <taxon>Bacteria</taxon>
        <taxon>Pseudomonadati</taxon>
        <taxon>Bacteroidota</taxon>
        <taxon>Sphingobacteriia</taxon>
        <taxon>Sphingobacteriales</taxon>
        <taxon>Sphingobacteriaceae</taxon>
        <taxon>Pseudopedobacter</taxon>
    </lineage>
</organism>
<dbReference type="Gene3D" id="3.40.1740.10">
    <property type="entry name" value="VC0467-like"/>
    <property type="match status" value="1"/>
</dbReference>
<dbReference type="Proteomes" id="UP000249645">
    <property type="component" value="Unassembled WGS sequence"/>
</dbReference>
<comment type="caution">
    <text evidence="2">The sequence shown here is derived from an EMBL/GenBank/DDBJ whole genome shotgun (WGS) entry which is preliminary data.</text>
</comment>
<protein>
    <submittedName>
        <fullName evidence="2">Uncharacterized protein</fullName>
    </submittedName>
</protein>
<dbReference type="InterPro" id="IPR003774">
    <property type="entry name" value="AlgH-like"/>
</dbReference>
<gene>
    <name evidence="2" type="ORF">DI598_00275</name>
</gene>
<dbReference type="GO" id="GO:0005829">
    <property type="term" value="C:cytosol"/>
    <property type="evidence" value="ECO:0007669"/>
    <property type="project" value="TreeGrafter"/>
</dbReference>
<dbReference type="Pfam" id="PF02622">
    <property type="entry name" value="DUF179"/>
    <property type="match status" value="1"/>
</dbReference>
<accession>A0A2W5FEI5</accession>
<comment type="similarity">
    <text evidence="1">Belongs to the UPF0301 (AlgH) family.</text>
</comment>
<dbReference type="SUPFAM" id="SSF143456">
    <property type="entry name" value="VC0467-like"/>
    <property type="match status" value="1"/>
</dbReference>
<evidence type="ECO:0000256" key="1">
    <source>
        <dbReference type="ARBA" id="ARBA00009600"/>
    </source>
</evidence>
<name>A0A2W5FEI5_9SPHI</name>
<evidence type="ECO:0000313" key="2">
    <source>
        <dbReference type="EMBL" id="PZP52694.1"/>
    </source>
</evidence>
<dbReference type="PANTHER" id="PTHR30327:SF1">
    <property type="entry name" value="UPF0301 PROTEIN YQGE"/>
    <property type="match status" value="1"/>
</dbReference>
<sequence>MDSIKIQAGDLLIADPFLKDSSFSRSVVLLCESDEGGSIGFILNKQLPHILGELVQEMEGYDFPVMYGGPVRMDTLHFLHSIPDLIPGGLSIANGVYWGGDFPMMLDSIKNGIANNQNLRLFLGQSGWSNNQLQNEINENTWLHTHAQQKIIFNSSTNDIWKEAVKLMGKKYQEVINYPIDPSLN</sequence>